<keyword evidence="5" id="KW-0811">Translocation</keyword>
<gene>
    <name evidence="7" type="ORF">FFLO_01967</name>
</gene>
<comment type="similarity">
    <text evidence="2">Belongs to the small Tim family.</text>
</comment>
<dbReference type="Gene3D" id="1.10.287.810">
    <property type="entry name" value="Mitochondrial import inner membrane translocase subunit tim13 like domains"/>
    <property type="match status" value="1"/>
</dbReference>
<keyword evidence="8" id="KW-1185">Reference proteome</keyword>
<proteinExistence type="inferred from homology"/>
<dbReference type="GO" id="GO:0005743">
    <property type="term" value="C:mitochondrial inner membrane"/>
    <property type="evidence" value="ECO:0007669"/>
    <property type="project" value="UniProtKB-SubCell"/>
</dbReference>
<organism evidence="7 8">
    <name type="scientific">Filobasidium floriforme</name>
    <dbReference type="NCBI Taxonomy" id="5210"/>
    <lineage>
        <taxon>Eukaryota</taxon>
        <taxon>Fungi</taxon>
        <taxon>Dikarya</taxon>
        <taxon>Basidiomycota</taxon>
        <taxon>Agaricomycotina</taxon>
        <taxon>Tremellomycetes</taxon>
        <taxon>Filobasidiales</taxon>
        <taxon>Filobasidiaceae</taxon>
        <taxon>Filobasidium</taxon>
    </lineage>
</organism>
<evidence type="ECO:0000256" key="3">
    <source>
        <dbReference type="ARBA" id="ARBA00022792"/>
    </source>
</evidence>
<accession>A0A8K0NS72</accession>
<keyword evidence="3" id="KW-0496">Mitochondrion</keyword>
<dbReference type="InterPro" id="IPR035427">
    <property type="entry name" value="Tim10-like_dom_sf"/>
</dbReference>
<evidence type="ECO:0000256" key="4">
    <source>
        <dbReference type="ARBA" id="ARBA00022927"/>
    </source>
</evidence>
<dbReference type="Pfam" id="PF02953">
    <property type="entry name" value="zf-Tim10_DDP"/>
    <property type="match status" value="1"/>
</dbReference>
<keyword evidence="3" id="KW-0472">Membrane</keyword>
<evidence type="ECO:0000256" key="5">
    <source>
        <dbReference type="ARBA" id="ARBA00023010"/>
    </source>
</evidence>
<evidence type="ECO:0000256" key="1">
    <source>
        <dbReference type="ARBA" id="ARBA00004637"/>
    </source>
</evidence>
<keyword evidence="3" id="KW-0999">Mitochondrion inner membrane</keyword>
<evidence type="ECO:0000259" key="6">
    <source>
        <dbReference type="Pfam" id="PF02953"/>
    </source>
</evidence>
<keyword evidence="4" id="KW-0653">Protein transport</keyword>
<keyword evidence="4" id="KW-0813">Transport</keyword>
<dbReference type="AlphaFoldDB" id="A0A8K0NS72"/>
<comment type="caution">
    <text evidence="7">The sequence shown here is derived from an EMBL/GenBank/DDBJ whole genome shotgun (WGS) entry which is preliminary data.</text>
</comment>
<dbReference type="InterPro" id="IPR004217">
    <property type="entry name" value="Tim10-like"/>
</dbReference>
<dbReference type="EMBL" id="JABELV010000029">
    <property type="protein sequence ID" value="KAG7562594.1"/>
    <property type="molecule type" value="Genomic_DNA"/>
</dbReference>
<reference evidence="7" key="1">
    <citation type="submission" date="2020-04" db="EMBL/GenBank/DDBJ databases">
        <title>Analysis of mating type loci in Filobasidium floriforme.</title>
        <authorList>
            <person name="Nowrousian M."/>
        </authorList>
    </citation>
    <scope>NUCLEOTIDE SEQUENCE</scope>
    <source>
        <strain evidence="7">CBS 6242</strain>
    </source>
</reference>
<sequence>MGNEQDPEFVTSWNTHEHPGNSLFKPCQIPNQLDRHSQNGIQPATGIRRANPGESRSSLVGTNLTTKYLIARVCIHVRQKQRELATFLEQEQAKAKMQSSIHDLTDRCWNTCITGSIGSKFSRGEASCLENCVDRFLDSSLFIVKQIEQQKGGMH</sequence>
<comment type="subcellular location">
    <subcellularLocation>
        <location evidence="1">Mitochondrion inner membrane</location>
        <topology evidence="1">Peripheral membrane protein</topology>
    </subcellularLocation>
</comment>
<dbReference type="SUPFAM" id="SSF144122">
    <property type="entry name" value="Tim10-like"/>
    <property type="match status" value="1"/>
</dbReference>
<evidence type="ECO:0000256" key="2">
    <source>
        <dbReference type="ARBA" id="ARBA00006720"/>
    </source>
</evidence>
<evidence type="ECO:0000313" key="7">
    <source>
        <dbReference type="EMBL" id="KAG7562594.1"/>
    </source>
</evidence>
<evidence type="ECO:0000313" key="8">
    <source>
        <dbReference type="Proteomes" id="UP000812966"/>
    </source>
</evidence>
<feature type="domain" description="Tim10-like" evidence="6">
    <location>
        <begin position="87"/>
        <end position="148"/>
    </location>
</feature>
<dbReference type="GO" id="GO:0015031">
    <property type="term" value="P:protein transport"/>
    <property type="evidence" value="ECO:0007669"/>
    <property type="project" value="UniProtKB-KW"/>
</dbReference>
<name>A0A8K0NS72_9TREE</name>
<dbReference type="Proteomes" id="UP000812966">
    <property type="component" value="Unassembled WGS sequence"/>
</dbReference>
<protein>
    <recommendedName>
        <fullName evidence="6">Tim10-like domain-containing protein</fullName>
    </recommendedName>
</protein>